<dbReference type="Gene3D" id="1.10.110.10">
    <property type="entry name" value="Plant lipid-transfer and hydrophobic proteins"/>
    <property type="match status" value="1"/>
</dbReference>
<dbReference type="AlphaFoldDB" id="A0A8J6D4D6"/>
<dbReference type="EMBL" id="JAHUZN010000003">
    <property type="protein sequence ID" value="KAG8498142.1"/>
    <property type="molecule type" value="Genomic_DNA"/>
</dbReference>
<dbReference type="SMART" id="SM00499">
    <property type="entry name" value="AAI"/>
    <property type="match status" value="1"/>
</dbReference>
<dbReference type="GO" id="GO:0005886">
    <property type="term" value="C:plasma membrane"/>
    <property type="evidence" value="ECO:0007669"/>
    <property type="project" value="UniProtKB-SubCell"/>
</dbReference>
<keyword evidence="8" id="KW-0449">Lipoprotein</keyword>
<evidence type="ECO:0000313" key="11">
    <source>
        <dbReference type="Proteomes" id="UP000701853"/>
    </source>
</evidence>
<dbReference type="CDD" id="cd00010">
    <property type="entry name" value="AAI_LTSS"/>
    <property type="match status" value="1"/>
</dbReference>
<evidence type="ECO:0000256" key="5">
    <source>
        <dbReference type="ARBA" id="ARBA00022729"/>
    </source>
</evidence>
<proteinExistence type="inferred from homology"/>
<dbReference type="Proteomes" id="UP000701853">
    <property type="component" value="Chromosome 3"/>
</dbReference>
<evidence type="ECO:0000256" key="1">
    <source>
        <dbReference type="ARBA" id="ARBA00004609"/>
    </source>
</evidence>
<reference evidence="10 11" key="1">
    <citation type="journal article" date="2021" name="bioRxiv">
        <title>The Gossypium anomalum genome as a resource for cotton improvement and evolutionary analysis of hybrid incompatibility.</title>
        <authorList>
            <person name="Grover C.E."/>
            <person name="Yuan D."/>
            <person name="Arick M.A."/>
            <person name="Miller E.R."/>
            <person name="Hu G."/>
            <person name="Peterson D.G."/>
            <person name="Wendel J.F."/>
            <person name="Udall J.A."/>
        </authorList>
    </citation>
    <scope>NUCLEOTIDE SEQUENCE [LARGE SCALE GENOMIC DNA]</scope>
    <source>
        <strain evidence="10">JFW-Udall</strain>
        <tissue evidence="10">Leaf</tissue>
    </source>
</reference>
<dbReference type="SUPFAM" id="SSF47699">
    <property type="entry name" value="Bifunctional inhibitor/lipid-transfer protein/seed storage 2S albumin"/>
    <property type="match status" value="1"/>
</dbReference>
<evidence type="ECO:0000256" key="6">
    <source>
        <dbReference type="ARBA" id="ARBA00023157"/>
    </source>
</evidence>
<comment type="caution">
    <text evidence="10">The sequence shown here is derived from an EMBL/GenBank/DDBJ whole genome shotgun (WGS) entry which is preliminary data.</text>
</comment>
<comment type="similarity">
    <text evidence="2">Belongs to the plant LTP family.</text>
</comment>
<evidence type="ECO:0000256" key="2">
    <source>
        <dbReference type="ARBA" id="ARBA00009748"/>
    </source>
</evidence>
<keyword evidence="11" id="KW-1185">Reference proteome</keyword>
<feature type="domain" description="Bifunctional inhibitor/plant lipid transfer protein/seed storage helical" evidence="9">
    <location>
        <begin position="102"/>
        <end position="180"/>
    </location>
</feature>
<organism evidence="10 11">
    <name type="scientific">Gossypium anomalum</name>
    <dbReference type="NCBI Taxonomy" id="47600"/>
    <lineage>
        <taxon>Eukaryota</taxon>
        <taxon>Viridiplantae</taxon>
        <taxon>Streptophyta</taxon>
        <taxon>Embryophyta</taxon>
        <taxon>Tracheophyta</taxon>
        <taxon>Spermatophyta</taxon>
        <taxon>Magnoliopsida</taxon>
        <taxon>eudicotyledons</taxon>
        <taxon>Gunneridae</taxon>
        <taxon>Pentapetalae</taxon>
        <taxon>rosids</taxon>
        <taxon>malvids</taxon>
        <taxon>Malvales</taxon>
        <taxon>Malvaceae</taxon>
        <taxon>Malvoideae</taxon>
        <taxon>Gossypium</taxon>
    </lineage>
</organism>
<gene>
    <name evidence="10" type="ORF">CXB51_006806</name>
</gene>
<dbReference type="GO" id="GO:0008289">
    <property type="term" value="F:lipid binding"/>
    <property type="evidence" value="ECO:0007669"/>
    <property type="project" value="InterPro"/>
</dbReference>
<evidence type="ECO:0000256" key="8">
    <source>
        <dbReference type="ARBA" id="ARBA00023288"/>
    </source>
</evidence>
<evidence type="ECO:0000313" key="10">
    <source>
        <dbReference type="EMBL" id="KAG8498142.1"/>
    </source>
</evidence>
<evidence type="ECO:0000256" key="4">
    <source>
        <dbReference type="ARBA" id="ARBA00022622"/>
    </source>
</evidence>
<keyword evidence="5" id="KW-0732">Signal</keyword>
<dbReference type="OrthoDB" id="659547at2759"/>
<keyword evidence="4" id="KW-0336">GPI-anchor</keyword>
<dbReference type="InterPro" id="IPR043325">
    <property type="entry name" value="LTSS"/>
</dbReference>
<evidence type="ECO:0000256" key="7">
    <source>
        <dbReference type="ARBA" id="ARBA00023180"/>
    </source>
</evidence>
<dbReference type="FunFam" id="1.10.110.10:FF:000001">
    <property type="entry name" value="Bifunctional inhibitor/lipid-transfer protein/seed storage 2S albumin superfamily protein"/>
    <property type="match status" value="1"/>
</dbReference>
<sequence>MKGTLTPTPFSFSLYRRVCPHASPLINSPHFHHPLPLAFSFHFFHKSPIFLLLPKTLRPITHLTMVASKFCFALSLAILSIWAVDAAQHHALAPSPSSPVDCSSLILNMADCLSFVSSGSKTSKPEGTCCSGLKTVLKTGPQCLCEAFKSSASLGVTLNVTKAMTLPAACKVSSPSATQCALSLSPTGAPGMAPSAIAGAPAAFSGGANEAAPAPSPGSSGSQVVSASMGSLILGFIIMLTSMPTSTEEKTTPKKAPIQAMKSNLSIFHIRVTASMSTNPTTADMIMEASIAFGVYSNSGVMSANVNSTTQAITMLETAVSQPDM</sequence>
<dbReference type="PRINTS" id="PR00382">
    <property type="entry name" value="LIPIDTRNSFER"/>
</dbReference>
<comment type="subcellular location">
    <subcellularLocation>
        <location evidence="1">Cell membrane</location>
        <topology evidence="1">Lipid-anchor</topology>
        <topology evidence="1">GPI-anchor</topology>
    </subcellularLocation>
</comment>
<dbReference type="GO" id="GO:0098552">
    <property type="term" value="C:side of membrane"/>
    <property type="evidence" value="ECO:0007669"/>
    <property type="project" value="UniProtKB-KW"/>
</dbReference>
<dbReference type="InterPro" id="IPR000528">
    <property type="entry name" value="Plant_nsLTP"/>
</dbReference>
<evidence type="ECO:0000259" key="9">
    <source>
        <dbReference type="SMART" id="SM00499"/>
    </source>
</evidence>
<dbReference type="Pfam" id="PF14368">
    <property type="entry name" value="LTP_2"/>
    <property type="match status" value="1"/>
</dbReference>
<protein>
    <recommendedName>
        <fullName evidence="9">Bifunctional inhibitor/plant lipid transfer protein/seed storage helical domain-containing protein</fullName>
    </recommendedName>
</protein>
<keyword evidence="7" id="KW-0325">Glycoprotein</keyword>
<dbReference type="InterPro" id="IPR016140">
    <property type="entry name" value="Bifunc_inhib/LTP/seed_store"/>
</dbReference>
<dbReference type="PANTHER" id="PTHR33044">
    <property type="entry name" value="BIFUNCTIONAL INHIBITOR/LIPID-TRANSFER PROTEIN/SEED STORAGE 2S ALBUMIN SUPERFAMILY PROTEIN-RELATED"/>
    <property type="match status" value="1"/>
</dbReference>
<accession>A0A8J6D4D6</accession>
<keyword evidence="6" id="KW-1015">Disulfide bond</keyword>
<name>A0A8J6D4D6_9ROSI</name>
<evidence type="ECO:0000256" key="3">
    <source>
        <dbReference type="ARBA" id="ARBA00022475"/>
    </source>
</evidence>
<dbReference type="GO" id="GO:0006869">
    <property type="term" value="P:lipid transport"/>
    <property type="evidence" value="ECO:0007669"/>
    <property type="project" value="InterPro"/>
</dbReference>
<dbReference type="InterPro" id="IPR036312">
    <property type="entry name" value="Bifun_inhib/LTP/seed_sf"/>
</dbReference>
<keyword evidence="3" id="KW-1003">Cell membrane</keyword>
<keyword evidence="4" id="KW-0472">Membrane</keyword>